<protein>
    <submittedName>
        <fullName evidence="2">Succinate dehydrogenase cytochrome b subunit</fullName>
    </submittedName>
</protein>
<reference evidence="2 3" key="1">
    <citation type="submission" date="2020-07" db="EMBL/GenBank/DDBJ databases">
        <title>Thermogemmata thermophila gen. nov., sp. nov., a novel moderate thermophilic planctomycete from a Kamchatka hot spring.</title>
        <authorList>
            <person name="Elcheninov A.G."/>
            <person name="Podosokorskaya O.A."/>
            <person name="Kovaleva O.L."/>
            <person name="Novikov A."/>
            <person name="Bonch-Osmolovskaya E.A."/>
            <person name="Toshchakov S.V."/>
            <person name="Kublanov I.V."/>
        </authorList>
    </citation>
    <scope>NUCLEOTIDE SEQUENCE [LARGE SCALE GENOMIC DNA]</scope>
    <source>
        <strain evidence="2 3">2918</strain>
    </source>
</reference>
<keyword evidence="3" id="KW-1185">Reference proteome</keyword>
<feature type="transmembrane region" description="Helical" evidence="1">
    <location>
        <begin position="192"/>
        <end position="212"/>
    </location>
</feature>
<proteinExistence type="predicted"/>
<feature type="transmembrane region" description="Helical" evidence="1">
    <location>
        <begin position="133"/>
        <end position="153"/>
    </location>
</feature>
<dbReference type="CDD" id="cd03498">
    <property type="entry name" value="SQR_TypeB_2_TM"/>
    <property type="match status" value="1"/>
</dbReference>
<feature type="transmembrane region" description="Helical" evidence="1">
    <location>
        <begin position="233"/>
        <end position="256"/>
    </location>
</feature>
<dbReference type="AlphaFoldDB" id="A0A7V8VFF9"/>
<keyword evidence="1" id="KW-0472">Membrane</keyword>
<dbReference type="GO" id="GO:0016020">
    <property type="term" value="C:membrane"/>
    <property type="evidence" value="ECO:0007669"/>
    <property type="project" value="InterPro"/>
</dbReference>
<keyword evidence="1" id="KW-1133">Transmembrane helix</keyword>
<dbReference type="SUPFAM" id="SSF81343">
    <property type="entry name" value="Fumarate reductase respiratory complex transmembrane subunits"/>
    <property type="match status" value="1"/>
</dbReference>
<dbReference type="Gene3D" id="1.20.1300.10">
    <property type="entry name" value="Fumarate reductase/succinate dehydrogenase, transmembrane subunit"/>
    <property type="match status" value="1"/>
</dbReference>
<accession>A0A7V8VFF9</accession>
<keyword evidence="1" id="KW-0812">Transmembrane</keyword>
<evidence type="ECO:0000256" key="1">
    <source>
        <dbReference type="SAM" id="Phobius"/>
    </source>
</evidence>
<dbReference type="Proteomes" id="UP000542342">
    <property type="component" value="Unassembled WGS sequence"/>
</dbReference>
<evidence type="ECO:0000313" key="3">
    <source>
        <dbReference type="Proteomes" id="UP000542342"/>
    </source>
</evidence>
<organism evidence="2 3">
    <name type="scientific">Thermogemmata fonticola</name>
    <dbReference type="NCBI Taxonomy" id="2755323"/>
    <lineage>
        <taxon>Bacteria</taxon>
        <taxon>Pseudomonadati</taxon>
        <taxon>Planctomycetota</taxon>
        <taxon>Planctomycetia</taxon>
        <taxon>Gemmatales</taxon>
        <taxon>Gemmataceae</taxon>
        <taxon>Thermogemmata</taxon>
    </lineage>
</organism>
<dbReference type="InterPro" id="IPR011138">
    <property type="entry name" value="Cytochrome_b-558"/>
</dbReference>
<feature type="transmembrane region" description="Helical" evidence="1">
    <location>
        <begin position="40"/>
        <end position="63"/>
    </location>
</feature>
<feature type="transmembrane region" description="Helical" evidence="1">
    <location>
        <begin position="83"/>
        <end position="104"/>
    </location>
</feature>
<dbReference type="EMBL" id="JACEFB010000010">
    <property type="protein sequence ID" value="MBA2227040.1"/>
    <property type="molecule type" value="Genomic_DNA"/>
</dbReference>
<dbReference type="InterPro" id="IPR034804">
    <property type="entry name" value="SQR/QFR_C/D"/>
</dbReference>
<evidence type="ECO:0000313" key="2">
    <source>
        <dbReference type="EMBL" id="MBA2227040.1"/>
    </source>
</evidence>
<dbReference type="RefSeq" id="WP_194538763.1">
    <property type="nucleotide sequence ID" value="NZ_JACEFB010000010.1"/>
</dbReference>
<gene>
    <name evidence="2" type="ORF">H0921_12815</name>
</gene>
<comment type="caution">
    <text evidence="2">The sequence shown here is derived from an EMBL/GenBank/DDBJ whole genome shotgun (WGS) entry which is preliminary data.</text>
</comment>
<sequence length="260" mass="28061">MTGSSQGTVRHPKGPPLVSAERRLGAWLVTVLDSSVGAKVVVALGGIGLALFAIFHMLGNLKIFQGRDALNAYAHFLKHDLGALLWLARAGLLAIFLLHAVFALRLKWRTASARPQPYAYPARTPDRLAARTMALTGVLIGLFILLHLAHFTLGWVHAAEQNGQSIHYLDLKDAQGRHDVYAMVVAGFRTTWIAAIYLLAQVALFVHLIHGIPSTFQTLGLQSRRTLSAIRGLGMLVAAIILIGNCGIVIAVWGGWVSAS</sequence>
<name>A0A7V8VFF9_9BACT</name>
<dbReference type="NCBIfam" id="TIGR02046">
    <property type="entry name" value="sdhC_b558_fam"/>
    <property type="match status" value="1"/>
</dbReference>